<keyword evidence="1" id="KW-0808">Transferase</keyword>
<dbReference type="InterPro" id="IPR003594">
    <property type="entry name" value="HATPase_dom"/>
</dbReference>
<evidence type="ECO:0000256" key="3">
    <source>
        <dbReference type="ARBA" id="ARBA00023012"/>
    </source>
</evidence>
<evidence type="ECO:0000256" key="2">
    <source>
        <dbReference type="ARBA" id="ARBA00022777"/>
    </source>
</evidence>
<protein>
    <submittedName>
        <fullName evidence="6">Sensor histidine kinase</fullName>
    </submittedName>
</protein>
<dbReference type="RefSeq" id="WP_345404871.1">
    <property type="nucleotide sequence ID" value="NZ_BAABHG010000017.1"/>
</dbReference>
<accession>A0ABW5GU01</accession>
<gene>
    <name evidence="6" type="ORF">ACFSYJ_37040</name>
</gene>
<organism evidence="6 7">
    <name type="scientific">Amycolatopsis samaneae</name>
    <dbReference type="NCBI Taxonomy" id="664691"/>
    <lineage>
        <taxon>Bacteria</taxon>
        <taxon>Bacillati</taxon>
        <taxon>Actinomycetota</taxon>
        <taxon>Actinomycetes</taxon>
        <taxon>Pseudonocardiales</taxon>
        <taxon>Pseudonocardiaceae</taxon>
        <taxon>Amycolatopsis</taxon>
    </lineage>
</organism>
<dbReference type="Gene3D" id="3.30.565.10">
    <property type="entry name" value="Histidine kinase-like ATPase, C-terminal domain"/>
    <property type="match status" value="1"/>
</dbReference>
<sequence length="394" mass="41109">MRVLLLGGVGAGRVDGIPAKALHAAASWLVLVPVVFRLAFLVQSLWSVEVVPALWPVAALCLVPDLAEIGWVLRWSGRRPSSLKLVPIADSGYALLLNLGAASLAPAGHFSDVVSLTWPPLLGTVMMWTLLRGAFAGAVAIGAAVALRYATAAWWRSGPPPSVELLTLLAALLTALAVVVLLGVSFRFALGLGEQRGRAAERERHRRDVHDTVLQVMESLALPAPADAVDPVASLDQVRRTARAHARRLRLSLGTDPAAPGEGLEQRLHALAADMAAEGLRAEVVTVSAPGTLPATAVDALHDAVREALRNTLKHAGTARAVICVEETADGVGVVVRDHGAGFAADARRPGFGIARSIIGRLAEVGGRASVESAPGHGTRVVLWAPLAVRSPVG</sequence>
<dbReference type="InterPro" id="IPR050482">
    <property type="entry name" value="Sensor_HK_TwoCompSys"/>
</dbReference>
<dbReference type="CDD" id="cd16917">
    <property type="entry name" value="HATPase_UhpB-NarQ-NarX-like"/>
    <property type="match status" value="1"/>
</dbReference>
<dbReference type="SUPFAM" id="SSF55874">
    <property type="entry name" value="ATPase domain of HSP90 chaperone/DNA topoisomerase II/histidine kinase"/>
    <property type="match status" value="1"/>
</dbReference>
<keyword evidence="7" id="KW-1185">Reference proteome</keyword>
<evidence type="ECO:0000256" key="1">
    <source>
        <dbReference type="ARBA" id="ARBA00022679"/>
    </source>
</evidence>
<feature type="domain" description="Histidine kinase/HSP90-like ATPase" evidence="5">
    <location>
        <begin position="299"/>
        <end position="388"/>
    </location>
</feature>
<feature type="transmembrane region" description="Helical" evidence="4">
    <location>
        <begin position="26"/>
        <end position="46"/>
    </location>
</feature>
<keyword evidence="4" id="KW-0472">Membrane</keyword>
<keyword evidence="2 6" id="KW-0418">Kinase</keyword>
<keyword evidence="3" id="KW-0902">Two-component regulatory system</keyword>
<evidence type="ECO:0000256" key="4">
    <source>
        <dbReference type="SAM" id="Phobius"/>
    </source>
</evidence>
<dbReference type="GO" id="GO:0016301">
    <property type="term" value="F:kinase activity"/>
    <property type="evidence" value="ECO:0007669"/>
    <property type="project" value="UniProtKB-KW"/>
</dbReference>
<name>A0ABW5GU01_9PSEU</name>
<evidence type="ECO:0000259" key="5">
    <source>
        <dbReference type="Pfam" id="PF02518"/>
    </source>
</evidence>
<proteinExistence type="predicted"/>
<feature type="transmembrane region" description="Helical" evidence="4">
    <location>
        <begin position="130"/>
        <end position="150"/>
    </location>
</feature>
<comment type="caution">
    <text evidence="6">The sequence shown here is derived from an EMBL/GenBank/DDBJ whole genome shotgun (WGS) entry which is preliminary data.</text>
</comment>
<dbReference type="InterPro" id="IPR036890">
    <property type="entry name" value="HATPase_C_sf"/>
</dbReference>
<evidence type="ECO:0000313" key="7">
    <source>
        <dbReference type="Proteomes" id="UP001597419"/>
    </source>
</evidence>
<feature type="transmembrane region" description="Helical" evidence="4">
    <location>
        <begin position="165"/>
        <end position="190"/>
    </location>
</feature>
<dbReference type="PANTHER" id="PTHR24421:SF61">
    <property type="entry name" value="OXYGEN SENSOR HISTIDINE KINASE NREB"/>
    <property type="match status" value="1"/>
</dbReference>
<reference evidence="7" key="1">
    <citation type="journal article" date="2019" name="Int. J. Syst. Evol. Microbiol.">
        <title>The Global Catalogue of Microorganisms (GCM) 10K type strain sequencing project: providing services to taxonomists for standard genome sequencing and annotation.</title>
        <authorList>
            <consortium name="The Broad Institute Genomics Platform"/>
            <consortium name="The Broad Institute Genome Sequencing Center for Infectious Disease"/>
            <person name="Wu L."/>
            <person name="Ma J."/>
        </authorList>
    </citation>
    <scope>NUCLEOTIDE SEQUENCE [LARGE SCALE GENOMIC DNA]</scope>
    <source>
        <strain evidence="7">CGMCC 4.7643</strain>
    </source>
</reference>
<dbReference type="Pfam" id="PF02518">
    <property type="entry name" value="HATPase_c"/>
    <property type="match status" value="1"/>
</dbReference>
<dbReference type="Proteomes" id="UP001597419">
    <property type="component" value="Unassembled WGS sequence"/>
</dbReference>
<feature type="transmembrane region" description="Helical" evidence="4">
    <location>
        <begin position="93"/>
        <end position="118"/>
    </location>
</feature>
<dbReference type="EMBL" id="JBHUKU010000025">
    <property type="protein sequence ID" value="MFD2464273.1"/>
    <property type="molecule type" value="Genomic_DNA"/>
</dbReference>
<dbReference type="PANTHER" id="PTHR24421">
    <property type="entry name" value="NITRATE/NITRITE SENSOR PROTEIN NARX-RELATED"/>
    <property type="match status" value="1"/>
</dbReference>
<keyword evidence="4" id="KW-0812">Transmembrane</keyword>
<feature type="transmembrane region" description="Helical" evidence="4">
    <location>
        <begin position="53"/>
        <end position="73"/>
    </location>
</feature>
<evidence type="ECO:0000313" key="6">
    <source>
        <dbReference type="EMBL" id="MFD2464273.1"/>
    </source>
</evidence>
<keyword evidence="4" id="KW-1133">Transmembrane helix</keyword>